<accession>A0ABT6KJR5</accession>
<comment type="caution">
    <text evidence="1">The sequence shown here is derived from an EMBL/GenBank/DDBJ whole genome shotgun (WGS) entry which is preliminary data.</text>
</comment>
<dbReference type="SUPFAM" id="SSF53448">
    <property type="entry name" value="Nucleotide-diphospho-sugar transferases"/>
    <property type="match status" value="1"/>
</dbReference>
<gene>
    <name evidence="1" type="ORF">M2152_000390</name>
</gene>
<dbReference type="Proteomes" id="UP001160142">
    <property type="component" value="Unassembled WGS sequence"/>
</dbReference>
<sequence>MPLTVLIPWRPKPSRVAAFDAVVAWYRENLGDVNIRAVDTDDEVFNLARCRNVGVASVVDPDSVVIINDADTIPEKDALLDAIAQAATSGRVHLPYTQYHWLGASGTAQLLAGTPAQQCDHEVVLGACSGVYVTTPTTWWSHGGQDERFRGWGFEDAAWNLAHETLLGELPRRHYGHVFALHHVAELREGPNYDANAALMELYREAASSPESMLQLVTASRARLAPGA</sequence>
<evidence type="ECO:0000313" key="1">
    <source>
        <dbReference type="EMBL" id="MDH6180208.1"/>
    </source>
</evidence>
<reference evidence="1 2" key="1">
    <citation type="submission" date="2023-04" db="EMBL/GenBank/DDBJ databases">
        <title>Genome Encyclopedia of Bacteria and Archaea VI: Functional Genomics of Type Strains.</title>
        <authorList>
            <person name="Whitman W."/>
        </authorList>
    </citation>
    <scope>NUCLEOTIDE SEQUENCE [LARGE SCALE GENOMIC DNA]</scope>
    <source>
        <strain evidence="1 2">SG_E_30_P1</strain>
    </source>
</reference>
<dbReference type="EMBL" id="JARXVQ010000001">
    <property type="protein sequence ID" value="MDH6180208.1"/>
    <property type="molecule type" value="Genomic_DNA"/>
</dbReference>
<dbReference type="RefSeq" id="WP_322132571.1">
    <property type="nucleotide sequence ID" value="NZ_CP085036.1"/>
</dbReference>
<proteinExistence type="predicted"/>
<evidence type="ECO:0000313" key="2">
    <source>
        <dbReference type="Proteomes" id="UP001160142"/>
    </source>
</evidence>
<keyword evidence="2" id="KW-1185">Reference proteome</keyword>
<name>A0ABT6KJR5_9MICO</name>
<organism evidence="1 2">
    <name type="scientific">Antiquaquibacter oligotrophicus</name>
    <dbReference type="NCBI Taxonomy" id="2880260"/>
    <lineage>
        <taxon>Bacteria</taxon>
        <taxon>Bacillati</taxon>
        <taxon>Actinomycetota</taxon>
        <taxon>Actinomycetes</taxon>
        <taxon>Micrococcales</taxon>
        <taxon>Microbacteriaceae</taxon>
        <taxon>Antiquaquibacter</taxon>
    </lineage>
</organism>
<protein>
    <recommendedName>
        <fullName evidence="3">Galactosyltransferase C-terminal domain-containing protein</fullName>
    </recommendedName>
</protein>
<dbReference type="InterPro" id="IPR029044">
    <property type="entry name" value="Nucleotide-diphossugar_trans"/>
</dbReference>
<dbReference type="Gene3D" id="3.90.550.10">
    <property type="entry name" value="Spore Coat Polysaccharide Biosynthesis Protein SpsA, Chain A"/>
    <property type="match status" value="1"/>
</dbReference>
<evidence type="ECO:0008006" key="3">
    <source>
        <dbReference type="Google" id="ProtNLM"/>
    </source>
</evidence>